<reference evidence="2" key="2">
    <citation type="submission" date="2011-03" db="EMBL/GenBank/DDBJ databases">
        <title>The complete genome of Desulfobacca acetoxidans DSM 11109.</title>
        <authorList>
            <consortium name="US DOE Joint Genome Institute (JGI-PGF)"/>
            <person name="Lucas S."/>
            <person name="Copeland A."/>
            <person name="Lapidus A."/>
            <person name="Bruce D."/>
            <person name="Goodwin L."/>
            <person name="Pitluck S."/>
            <person name="Peters L."/>
            <person name="Kyrpides N."/>
            <person name="Mavromatis K."/>
            <person name="Ivanova N."/>
            <person name="Ovchinnikova G."/>
            <person name="Teshima H."/>
            <person name="Detter J.C."/>
            <person name="Han C."/>
            <person name="Land M."/>
            <person name="Hauser L."/>
            <person name="Markowitz V."/>
            <person name="Cheng J.-F."/>
            <person name="Hugenholtz P."/>
            <person name="Woyke T."/>
            <person name="Wu D."/>
            <person name="Spring S."/>
            <person name="Schueler E."/>
            <person name="Brambilla E."/>
            <person name="Klenk H.-P."/>
            <person name="Eisen J.A."/>
        </authorList>
    </citation>
    <scope>NUCLEOTIDE SEQUENCE [LARGE SCALE GENOMIC DNA]</scope>
    <source>
        <strain evidence="2">ATCC 700848 / DSM 11109 / ASRB2</strain>
    </source>
</reference>
<dbReference type="Proteomes" id="UP000000483">
    <property type="component" value="Chromosome"/>
</dbReference>
<dbReference type="KEGG" id="dao:Desac_2851"/>
<evidence type="ECO:0000313" key="2">
    <source>
        <dbReference type="Proteomes" id="UP000000483"/>
    </source>
</evidence>
<dbReference type="EMBL" id="CP002629">
    <property type="protein sequence ID" value="AEB10651.1"/>
    <property type="molecule type" value="Genomic_DNA"/>
</dbReference>
<name>F2NIV7_DESAR</name>
<keyword evidence="2" id="KW-1185">Reference proteome</keyword>
<organism evidence="1 2">
    <name type="scientific">Desulfobacca acetoxidans (strain ATCC 700848 / DSM 11109 / ASRB2)</name>
    <dbReference type="NCBI Taxonomy" id="880072"/>
    <lineage>
        <taxon>Bacteria</taxon>
        <taxon>Pseudomonadati</taxon>
        <taxon>Thermodesulfobacteriota</taxon>
        <taxon>Desulfobaccia</taxon>
        <taxon>Desulfobaccales</taxon>
        <taxon>Desulfobaccaceae</taxon>
        <taxon>Desulfobacca</taxon>
    </lineage>
</organism>
<dbReference type="HOGENOM" id="CLU_3079105_0_0_7"/>
<reference evidence="1 2" key="1">
    <citation type="journal article" date="2011" name="Stand. Genomic Sci.">
        <title>Complete genome sequence of the acetate-degrading sulfate reducer Desulfobacca acetoxidans type strain (ASRB2).</title>
        <authorList>
            <person name="Goker M."/>
            <person name="Teshima H."/>
            <person name="Lapidus A."/>
            <person name="Nolan M."/>
            <person name="Lucas S."/>
            <person name="Hammon N."/>
            <person name="Deshpande S."/>
            <person name="Cheng J.F."/>
            <person name="Tapia R."/>
            <person name="Han C."/>
            <person name="Goodwin L."/>
            <person name="Pitluck S."/>
            <person name="Huntemann M."/>
            <person name="Liolios K."/>
            <person name="Ivanova N."/>
            <person name="Pagani I."/>
            <person name="Mavromatis K."/>
            <person name="Ovchinikova G."/>
            <person name="Pati A."/>
            <person name="Chen A."/>
            <person name="Palaniappan K."/>
            <person name="Land M."/>
            <person name="Hauser L."/>
            <person name="Brambilla E.M."/>
            <person name="Rohde M."/>
            <person name="Spring S."/>
            <person name="Detter J.C."/>
            <person name="Woyke T."/>
            <person name="Bristow J."/>
            <person name="Eisen J.A."/>
            <person name="Markowitz V."/>
            <person name="Hugenholtz P."/>
            <person name="Kyrpides N.C."/>
            <person name="Klenk H.P."/>
        </authorList>
    </citation>
    <scope>NUCLEOTIDE SEQUENCE [LARGE SCALE GENOMIC DNA]</scope>
    <source>
        <strain evidence="2">ATCC 700848 / DSM 11109 / ASRB2</strain>
    </source>
</reference>
<dbReference type="AlphaFoldDB" id="F2NIV7"/>
<gene>
    <name evidence="1" type="ordered locus">Desac_2851</name>
</gene>
<proteinExistence type="predicted"/>
<evidence type="ECO:0000313" key="1">
    <source>
        <dbReference type="EMBL" id="AEB10651.1"/>
    </source>
</evidence>
<protein>
    <submittedName>
        <fullName evidence="1">Uncharacterized protein</fullName>
    </submittedName>
</protein>
<sequence>MPAKKKPKQTASAMLPLRFAEYLPRNKCEHLMKYCVTICHKPNSPRLINGLR</sequence>
<accession>F2NIV7</accession>